<dbReference type="Pfam" id="PF00234">
    <property type="entry name" value="Tryp_alpha_amyl"/>
    <property type="match status" value="1"/>
</dbReference>
<evidence type="ECO:0000256" key="1">
    <source>
        <dbReference type="ARBA" id="ARBA00009748"/>
    </source>
</evidence>
<feature type="domain" description="Bifunctional inhibitor/plant lipid transfer protein/seed storage helical" evidence="4">
    <location>
        <begin position="31"/>
        <end position="115"/>
    </location>
</feature>
<evidence type="ECO:0000256" key="2">
    <source>
        <dbReference type="RuleBase" id="RU000628"/>
    </source>
</evidence>
<dbReference type="InterPro" id="IPR016140">
    <property type="entry name" value="Bifunc_inhib/LTP/seed_store"/>
</dbReference>
<comment type="similarity">
    <text evidence="1 2">Belongs to the plant LTP family.</text>
</comment>
<reference evidence="5 6" key="1">
    <citation type="journal article" date="2024" name="Plant J.">
        <title>Genome sequences and population genomics reveal climatic adaptation and genomic divergence between two closely related sweetgum species.</title>
        <authorList>
            <person name="Xu W.Q."/>
            <person name="Ren C.Q."/>
            <person name="Zhang X.Y."/>
            <person name="Comes H.P."/>
            <person name="Liu X.H."/>
            <person name="Li Y.G."/>
            <person name="Kettle C.J."/>
            <person name="Jalonen R."/>
            <person name="Gaisberger H."/>
            <person name="Ma Y.Z."/>
            <person name="Qiu Y.X."/>
        </authorList>
    </citation>
    <scope>NUCLEOTIDE SEQUENCE [LARGE SCALE GENOMIC DNA]</scope>
    <source>
        <strain evidence="5">Hangzhou</strain>
    </source>
</reference>
<dbReference type="Gene3D" id="1.10.110.10">
    <property type="entry name" value="Plant lipid-transfer and hydrophobic proteins"/>
    <property type="match status" value="1"/>
</dbReference>
<dbReference type="PANTHER" id="PTHR33076">
    <property type="entry name" value="NON-SPECIFIC LIPID-TRANSFER PROTEIN 2-RELATED"/>
    <property type="match status" value="1"/>
</dbReference>
<dbReference type="PRINTS" id="PR00382">
    <property type="entry name" value="LIPIDTRNSFER"/>
</dbReference>
<dbReference type="GO" id="GO:0008289">
    <property type="term" value="F:lipid binding"/>
    <property type="evidence" value="ECO:0007669"/>
    <property type="project" value="UniProtKB-KW"/>
</dbReference>
<dbReference type="InterPro" id="IPR036312">
    <property type="entry name" value="Bifun_inhib/LTP/seed_sf"/>
</dbReference>
<accession>A0AAP0WXF5</accession>
<dbReference type="SUPFAM" id="SSF47699">
    <property type="entry name" value="Bifunctional inhibitor/lipid-transfer protein/seed storage 2S albumin"/>
    <property type="match status" value="1"/>
</dbReference>
<dbReference type="CDD" id="cd01960">
    <property type="entry name" value="nsLTP1"/>
    <property type="match status" value="1"/>
</dbReference>
<protein>
    <recommendedName>
        <fullName evidence="2">Non-specific lipid-transfer protein</fullName>
    </recommendedName>
</protein>
<proteinExistence type="inferred from homology"/>
<feature type="chain" id="PRO_5042901609" description="Non-specific lipid-transfer protein" evidence="3">
    <location>
        <begin position="28"/>
        <end position="119"/>
    </location>
</feature>
<keyword evidence="2" id="KW-0446">Lipid-binding</keyword>
<gene>
    <name evidence="5" type="ORF">L1049_014188</name>
</gene>
<sequence length="119" mass="12349">MAMSATLKVACTVVLMCMMVACPHVDATITCIEVTALLSPCINYGINGGAVPPECCAGVKGIHVASKTTEDRRTACSCIQAGAALIPGINYDLINSLPTQCGVNCNYTVYPSTDCSRVS</sequence>
<comment type="function">
    <text evidence="2">Plant non-specific lipid-transfer proteins transfer phospholipids as well as galactolipids across membranes. May play a role in wax or cutin deposition in the cell walls of expanding epidermal cells and certain secretory tissues.</text>
</comment>
<evidence type="ECO:0000313" key="6">
    <source>
        <dbReference type="Proteomes" id="UP001415857"/>
    </source>
</evidence>
<comment type="caution">
    <text evidence="5">The sequence shown here is derived from an EMBL/GenBank/DDBJ whole genome shotgun (WGS) entry which is preliminary data.</text>
</comment>
<feature type="signal peptide" evidence="3">
    <location>
        <begin position="1"/>
        <end position="27"/>
    </location>
</feature>
<keyword evidence="6" id="KW-1185">Reference proteome</keyword>
<dbReference type="GO" id="GO:0006869">
    <property type="term" value="P:lipid transport"/>
    <property type="evidence" value="ECO:0007669"/>
    <property type="project" value="InterPro"/>
</dbReference>
<keyword evidence="2" id="KW-0813">Transport</keyword>
<dbReference type="EMBL" id="JBBPBK010000008">
    <property type="protein sequence ID" value="KAK9280496.1"/>
    <property type="molecule type" value="Genomic_DNA"/>
</dbReference>
<evidence type="ECO:0000313" key="5">
    <source>
        <dbReference type="EMBL" id="KAK9280496.1"/>
    </source>
</evidence>
<organism evidence="5 6">
    <name type="scientific">Liquidambar formosana</name>
    <name type="common">Formosan gum</name>
    <dbReference type="NCBI Taxonomy" id="63359"/>
    <lineage>
        <taxon>Eukaryota</taxon>
        <taxon>Viridiplantae</taxon>
        <taxon>Streptophyta</taxon>
        <taxon>Embryophyta</taxon>
        <taxon>Tracheophyta</taxon>
        <taxon>Spermatophyta</taxon>
        <taxon>Magnoliopsida</taxon>
        <taxon>eudicotyledons</taxon>
        <taxon>Gunneridae</taxon>
        <taxon>Pentapetalae</taxon>
        <taxon>Saxifragales</taxon>
        <taxon>Altingiaceae</taxon>
        <taxon>Liquidambar</taxon>
    </lineage>
</organism>
<dbReference type="InterPro" id="IPR000528">
    <property type="entry name" value="Plant_nsLTP"/>
</dbReference>
<dbReference type="AlphaFoldDB" id="A0AAP0WXF5"/>
<evidence type="ECO:0000259" key="4">
    <source>
        <dbReference type="SMART" id="SM00499"/>
    </source>
</evidence>
<keyword evidence="3" id="KW-0732">Signal</keyword>
<evidence type="ECO:0000256" key="3">
    <source>
        <dbReference type="SAM" id="SignalP"/>
    </source>
</evidence>
<name>A0AAP0WXF5_LIQFO</name>
<dbReference type="Proteomes" id="UP001415857">
    <property type="component" value="Unassembled WGS sequence"/>
</dbReference>
<dbReference type="SMART" id="SM00499">
    <property type="entry name" value="AAI"/>
    <property type="match status" value="1"/>
</dbReference>